<evidence type="ECO:0000259" key="1">
    <source>
        <dbReference type="Pfam" id="PF14479"/>
    </source>
</evidence>
<dbReference type="Gene3D" id="1.20.120.1020">
    <property type="entry name" value="Prion-inhibition and propagation, HeLo domain"/>
    <property type="match status" value="1"/>
</dbReference>
<evidence type="ECO:0000313" key="2">
    <source>
        <dbReference type="EMBL" id="KAF1999969.1"/>
    </source>
</evidence>
<dbReference type="Proteomes" id="UP000799779">
    <property type="component" value="Unassembled WGS sequence"/>
</dbReference>
<dbReference type="Pfam" id="PF14479">
    <property type="entry name" value="HeLo"/>
    <property type="match status" value="1"/>
</dbReference>
<name>A0A6A5WGP1_9PLEO</name>
<sequence>MALETVAAVASLEGFCALVQDAAAIFKYCRRIVKSMANMGKDAQHLEDQVYIQHARFIIWQRLHNLVDDRTVPPLSYFHIPEVGDSVQRILAQIKGLKEDIEELAKTFKLELDKTEMSKAKEKEPAKVVRYARTNTSLQSELVSREVDRKSTEKDKIKSANSYWKRMIWAVNDFQKFQKLVKDLSTYNDQLVMFTLPMAVGVSHEALITLVPKPTRNERLELRIESI</sequence>
<protein>
    <recommendedName>
        <fullName evidence="1">Prion-inhibition and propagation HeLo domain-containing protein</fullName>
    </recommendedName>
</protein>
<accession>A0A6A5WGP1</accession>
<gene>
    <name evidence="2" type="ORF">P154DRAFT_576600</name>
</gene>
<dbReference type="InterPro" id="IPR038305">
    <property type="entry name" value="HeLo_sf"/>
</dbReference>
<dbReference type="InterPro" id="IPR029498">
    <property type="entry name" value="HeLo_dom"/>
</dbReference>
<organism evidence="2 3">
    <name type="scientific">Amniculicola lignicola CBS 123094</name>
    <dbReference type="NCBI Taxonomy" id="1392246"/>
    <lineage>
        <taxon>Eukaryota</taxon>
        <taxon>Fungi</taxon>
        <taxon>Dikarya</taxon>
        <taxon>Ascomycota</taxon>
        <taxon>Pezizomycotina</taxon>
        <taxon>Dothideomycetes</taxon>
        <taxon>Pleosporomycetidae</taxon>
        <taxon>Pleosporales</taxon>
        <taxon>Amniculicolaceae</taxon>
        <taxon>Amniculicola</taxon>
    </lineage>
</organism>
<dbReference type="AlphaFoldDB" id="A0A6A5WGP1"/>
<reference evidence="2" key="1">
    <citation type="journal article" date="2020" name="Stud. Mycol.">
        <title>101 Dothideomycetes genomes: a test case for predicting lifestyles and emergence of pathogens.</title>
        <authorList>
            <person name="Haridas S."/>
            <person name="Albert R."/>
            <person name="Binder M."/>
            <person name="Bloem J."/>
            <person name="Labutti K."/>
            <person name="Salamov A."/>
            <person name="Andreopoulos B."/>
            <person name="Baker S."/>
            <person name="Barry K."/>
            <person name="Bills G."/>
            <person name="Bluhm B."/>
            <person name="Cannon C."/>
            <person name="Castanera R."/>
            <person name="Culley D."/>
            <person name="Daum C."/>
            <person name="Ezra D."/>
            <person name="Gonzalez J."/>
            <person name="Henrissat B."/>
            <person name="Kuo A."/>
            <person name="Liang C."/>
            <person name="Lipzen A."/>
            <person name="Lutzoni F."/>
            <person name="Magnuson J."/>
            <person name="Mondo S."/>
            <person name="Nolan M."/>
            <person name="Ohm R."/>
            <person name="Pangilinan J."/>
            <person name="Park H.-J."/>
            <person name="Ramirez L."/>
            <person name="Alfaro M."/>
            <person name="Sun H."/>
            <person name="Tritt A."/>
            <person name="Yoshinaga Y."/>
            <person name="Zwiers L.-H."/>
            <person name="Turgeon B."/>
            <person name="Goodwin S."/>
            <person name="Spatafora J."/>
            <person name="Crous P."/>
            <person name="Grigoriev I."/>
        </authorList>
    </citation>
    <scope>NUCLEOTIDE SEQUENCE</scope>
    <source>
        <strain evidence="2">CBS 123094</strain>
    </source>
</reference>
<feature type="domain" description="Prion-inhibition and propagation HeLo" evidence="1">
    <location>
        <begin position="23"/>
        <end position="193"/>
    </location>
</feature>
<dbReference type="EMBL" id="ML977592">
    <property type="protein sequence ID" value="KAF1999969.1"/>
    <property type="molecule type" value="Genomic_DNA"/>
</dbReference>
<keyword evidence="3" id="KW-1185">Reference proteome</keyword>
<evidence type="ECO:0000313" key="3">
    <source>
        <dbReference type="Proteomes" id="UP000799779"/>
    </source>
</evidence>
<proteinExistence type="predicted"/>